<comment type="caution">
    <text evidence="1">The sequence shown here is derived from an EMBL/GenBank/DDBJ whole genome shotgun (WGS) entry which is preliminary data.</text>
</comment>
<evidence type="ECO:0000313" key="1">
    <source>
        <dbReference type="EMBL" id="KAL2052805.1"/>
    </source>
</evidence>
<name>A0ABR4B4L3_9LECA</name>
<dbReference type="EMBL" id="JBHFEH010000025">
    <property type="protein sequence ID" value="KAL2052805.1"/>
    <property type="molecule type" value="Genomic_DNA"/>
</dbReference>
<proteinExistence type="predicted"/>
<organism evidence="1 2">
    <name type="scientific">Lepraria finkii</name>
    <dbReference type="NCBI Taxonomy" id="1340010"/>
    <lineage>
        <taxon>Eukaryota</taxon>
        <taxon>Fungi</taxon>
        <taxon>Dikarya</taxon>
        <taxon>Ascomycota</taxon>
        <taxon>Pezizomycotina</taxon>
        <taxon>Lecanoromycetes</taxon>
        <taxon>OSLEUM clade</taxon>
        <taxon>Lecanoromycetidae</taxon>
        <taxon>Lecanorales</taxon>
        <taxon>Lecanorineae</taxon>
        <taxon>Stereocaulaceae</taxon>
        <taxon>Lepraria</taxon>
    </lineage>
</organism>
<reference evidence="1 2" key="1">
    <citation type="submission" date="2024-09" db="EMBL/GenBank/DDBJ databases">
        <title>Rethinking Asexuality: The Enigmatic Case of Functional Sexual Genes in Lepraria (Stereocaulaceae).</title>
        <authorList>
            <person name="Doellman M."/>
            <person name="Sun Y."/>
            <person name="Barcenas-Pena A."/>
            <person name="Lumbsch H.T."/>
            <person name="Grewe F."/>
        </authorList>
    </citation>
    <scope>NUCLEOTIDE SEQUENCE [LARGE SCALE GENOMIC DNA]</scope>
    <source>
        <strain evidence="1 2">Grewe 0041</strain>
    </source>
</reference>
<keyword evidence="2" id="KW-1185">Reference proteome</keyword>
<gene>
    <name evidence="1" type="ORF">ABVK25_007046</name>
</gene>
<evidence type="ECO:0000313" key="2">
    <source>
        <dbReference type="Proteomes" id="UP001590951"/>
    </source>
</evidence>
<dbReference type="Proteomes" id="UP001590951">
    <property type="component" value="Unassembled WGS sequence"/>
</dbReference>
<accession>A0ABR4B4L3</accession>
<protein>
    <submittedName>
        <fullName evidence="1">Uncharacterized protein</fullName>
    </submittedName>
</protein>
<sequence>MYYTYDKTPLSGFERNDAELWHMLLLALAVTRTIANEITVSQPQTRNLADSFQCLRTIAYPFFQCEGGYDIPEGSSQTQGHIAKDLATARNLEYFHIRTAEHTEGPQYRPRIGTTFRAIFGGCTFPRLKSFTLWCIDSTEEEFLEFLEGSPFIEYLELDSMALMSGEHAANITKAILPLKELVFRQFNLGLPQPFSHVEFDDVPYIVEKLFFGSGRNPFIKAIFQELHSLNRFSAS</sequence>